<name>A0A448X0Q0_9PLAT</name>
<protein>
    <submittedName>
        <fullName evidence="1">Uncharacterized protein</fullName>
    </submittedName>
</protein>
<organism evidence="1 2">
    <name type="scientific">Protopolystoma xenopodis</name>
    <dbReference type="NCBI Taxonomy" id="117903"/>
    <lineage>
        <taxon>Eukaryota</taxon>
        <taxon>Metazoa</taxon>
        <taxon>Spiralia</taxon>
        <taxon>Lophotrochozoa</taxon>
        <taxon>Platyhelminthes</taxon>
        <taxon>Monogenea</taxon>
        <taxon>Polyopisthocotylea</taxon>
        <taxon>Polystomatidea</taxon>
        <taxon>Polystomatidae</taxon>
        <taxon>Protopolystoma</taxon>
    </lineage>
</organism>
<evidence type="ECO:0000313" key="2">
    <source>
        <dbReference type="Proteomes" id="UP000784294"/>
    </source>
</evidence>
<accession>A0A448X0Q0</accession>
<proteinExistence type="predicted"/>
<reference evidence="1" key="1">
    <citation type="submission" date="2018-11" db="EMBL/GenBank/DDBJ databases">
        <authorList>
            <consortium name="Pathogen Informatics"/>
        </authorList>
    </citation>
    <scope>NUCLEOTIDE SEQUENCE</scope>
</reference>
<evidence type="ECO:0000313" key="1">
    <source>
        <dbReference type="EMBL" id="VEL24914.1"/>
    </source>
</evidence>
<dbReference type="EMBL" id="CAAALY010070540">
    <property type="protein sequence ID" value="VEL24914.1"/>
    <property type="molecule type" value="Genomic_DNA"/>
</dbReference>
<keyword evidence="2" id="KW-1185">Reference proteome</keyword>
<comment type="caution">
    <text evidence="1">The sequence shown here is derived from an EMBL/GenBank/DDBJ whole genome shotgun (WGS) entry which is preliminary data.</text>
</comment>
<dbReference type="PROSITE" id="PS51257">
    <property type="entry name" value="PROKAR_LIPOPROTEIN"/>
    <property type="match status" value="1"/>
</dbReference>
<gene>
    <name evidence="1" type="ORF">PXEA_LOCUS18354</name>
</gene>
<dbReference type="Proteomes" id="UP000784294">
    <property type="component" value="Unassembled WGS sequence"/>
</dbReference>
<dbReference type="AlphaFoldDB" id="A0A448X0Q0"/>
<sequence length="282" mass="30874">MQWKLILGNALDNSLIFLSATSCYSFLFLEQNPAIPRQLLLDDFLDDNELCHIEQTNDAKDPSNHSITEAISGCHLSIQASKTHIIDNLIEQARKRPPTADTSTVSRAERGLCPEAKRTAMSFAKVLETREEEQKTQVGLWDNLTEGDNFTQVCFVNRSSGEPSDSSTLMTENRSPVFSATYPKASTTESLSAISAEAADSSNNHSAVNSAISALNITKSFILPSTRICRSLFPHPQAESVAEKVTHGYPISPKVDCKKHGSVGLLVPSSPESGRLNYPFFP</sequence>